<sequence>MKNILKRFDTFFIRVINGKMKNKFFDYFMYRVTDLGGAIFTSVFSLAIIAFGNSSTRFMGLEAIAALTFSQTIVQILKKGFGRERPYKMVKNINTFKIELKDYSFPSGHTTASFCMAATLSLNMPRIAVFLYIMAMIIGISRIYLAVHYPTDVVVGIIIGVGSSIIVHFFLLDYVMNIAKWFSLL</sequence>
<dbReference type="EMBL" id="LTDM01000043">
    <property type="protein sequence ID" value="OLS02046.1"/>
    <property type="molecule type" value="Genomic_DNA"/>
</dbReference>
<evidence type="ECO:0000259" key="8">
    <source>
        <dbReference type="SMART" id="SM00014"/>
    </source>
</evidence>
<evidence type="ECO:0000256" key="6">
    <source>
        <dbReference type="ARBA" id="ARBA00023136"/>
    </source>
</evidence>
<proteinExistence type="predicted"/>
<dbReference type="GO" id="GO:0050380">
    <property type="term" value="F:undecaprenyl-diphosphatase activity"/>
    <property type="evidence" value="ECO:0007669"/>
    <property type="project" value="UniProtKB-EC"/>
</dbReference>
<dbReference type="Pfam" id="PF01569">
    <property type="entry name" value="PAP2"/>
    <property type="match status" value="1"/>
</dbReference>
<comment type="caution">
    <text evidence="9">The sequence shown here is derived from an EMBL/GenBank/DDBJ whole genome shotgun (WGS) entry which is preliminary data.</text>
</comment>
<dbReference type="EC" id="3.6.1.27" evidence="9"/>
<evidence type="ECO:0000256" key="7">
    <source>
        <dbReference type="SAM" id="Phobius"/>
    </source>
</evidence>
<accession>A0A1U7M434</accession>
<gene>
    <name evidence="9" type="primary">bcrC</name>
    <name evidence="9" type="ORF">TICRE_18630</name>
</gene>
<dbReference type="PANTHER" id="PTHR14969:SF62">
    <property type="entry name" value="DECAPRENYLPHOSPHORYL-5-PHOSPHORIBOSE PHOSPHATASE RV3807C-RELATED"/>
    <property type="match status" value="1"/>
</dbReference>
<evidence type="ECO:0000256" key="2">
    <source>
        <dbReference type="ARBA" id="ARBA00022475"/>
    </source>
</evidence>
<keyword evidence="6 7" id="KW-0472">Membrane</keyword>
<name>A0A1U7M434_TISCR</name>
<evidence type="ECO:0000256" key="4">
    <source>
        <dbReference type="ARBA" id="ARBA00022801"/>
    </source>
</evidence>
<evidence type="ECO:0000256" key="3">
    <source>
        <dbReference type="ARBA" id="ARBA00022692"/>
    </source>
</evidence>
<protein>
    <submittedName>
        <fullName evidence="9">Undecaprenyl-diphosphatase BcrC</fullName>
        <ecNumber evidence="9">3.6.1.27</ecNumber>
    </submittedName>
</protein>
<feature type="transmembrane region" description="Helical" evidence="7">
    <location>
        <begin position="129"/>
        <end position="147"/>
    </location>
</feature>
<dbReference type="AlphaFoldDB" id="A0A1U7M434"/>
<comment type="subcellular location">
    <subcellularLocation>
        <location evidence="1">Cell membrane</location>
        <topology evidence="1">Multi-pass membrane protein</topology>
    </subcellularLocation>
</comment>
<dbReference type="GO" id="GO:0005886">
    <property type="term" value="C:plasma membrane"/>
    <property type="evidence" value="ECO:0007669"/>
    <property type="project" value="UniProtKB-SubCell"/>
</dbReference>
<keyword evidence="2" id="KW-1003">Cell membrane</keyword>
<keyword evidence="4 9" id="KW-0378">Hydrolase</keyword>
<dbReference type="InterPro" id="IPR000326">
    <property type="entry name" value="PAP2/HPO"/>
</dbReference>
<evidence type="ECO:0000313" key="9">
    <source>
        <dbReference type="EMBL" id="OLS02046.1"/>
    </source>
</evidence>
<dbReference type="Proteomes" id="UP000186112">
    <property type="component" value="Unassembled WGS sequence"/>
</dbReference>
<keyword evidence="10" id="KW-1185">Reference proteome</keyword>
<evidence type="ECO:0000313" key="10">
    <source>
        <dbReference type="Proteomes" id="UP000186112"/>
    </source>
</evidence>
<reference evidence="9 10" key="1">
    <citation type="submission" date="2016-02" db="EMBL/GenBank/DDBJ databases">
        <title>Genome sequence of Tissierella creatinophila DSM 6911.</title>
        <authorList>
            <person name="Poehlein A."/>
            <person name="Daniel R."/>
        </authorList>
    </citation>
    <scope>NUCLEOTIDE SEQUENCE [LARGE SCALE GENOMIC DNA]</scope>
    <source>
        <strain evidence="9 10">DSM 6911</strain>
    </source>
</reference>
<dbReference type="InterPro" id="IPR036938">
    <property type="entry name" value="PAP2/HPO_sf"/>
</dbReference>
<dbReference type="RefSeq" id="WP_075727359.1">
    <property type="nucleotide sequence ID" value="NZ_LTDM01000043.1"/>
</dbReference>
<evidence type="ECO:0000256" key="1">
    <source>
        <dbReference type="ARBA" id="ARBA00004651"/>
    </source>
</evidence>
<feature type="transmembrane region" description="Helical" evidence="7">
    <location>
        <begin position="153"/>
        <end position="175"/>
    </location>
</feature>
<dbReference type="Gene3D" id="1.20.144.10">
    <property type="entry name" value="Phosphatidic acid phosphatase type 2/haloperoxidase"/>
    <property type="match status" value="1"/>
</dbReference>
<feature type="domain" description="Phosphatidic acid phosphatase type 2/haloperoxidase" evidence="8">
    <location>
        <begin position="58"/>
        <end position="168"/>
    </location>
</feature>
<dbReference type="PANTHER" id="PTHR14969">
    <property type="entry name" value="SPHINGOSINE-1-PHOSPHATE PHOSPHOHYDROLASE"/>
    <property type="match status" value="1"/>
</dbReference>
<keyword evidence="5 7" id="KW-1133">Transmembrane helix</keyword>
<evidence type="ECO:0000256" key="5">
    <source>
        <dbReference type="ARBA" id="ARBA00022989"/>
    </source>
</evidence>
<keyword evidence="3 7" id="KW-0812">Transmembrane</keyword>
<feature type="transmembrane region" description="Helical" evidence="7">
    <location>
        <begin position="28"/>
        <end position="52"/>
    </location>
</feature>
<organism evidence="9 10">
    <name type="scientific">Tissierella creatinophila DSM 6911</name>
    <dbReference type="NCBI Taxonomy" id="1123403"/>
    <lineage>
        <taxon>Bacteria</taxon>
        <taxon>Bacillati</taxon>
        <taxon>Bacillota</taxon>
        <taxon>Tissierellia</taxon>
        <taxon>Tissierellales</taxon>
        <taxon>Tissierellaceae</taxon>
        <taxon>Tissierella</taxon>
    </lineage>
</organism>
<dbReference type="SUPFAM" id="SSF48317">
    <property type="entry name" value="Acid phosphatase/Vanadium-dependent haloperoxidase"/>
    <property type="match status" value="1"/>
</dbReference>
<dbReference type="SMART" id="SM00014">
    <property type="entry name" value="acidPPc"/>
    <property type="match status" value="1"/>
</dbReference>